<organism evidence="20 21">
    <name type="scientific">Magallana gigas</name>
    <name type="common">Pacific oyster</name>
    <name type="synonym">Crassostrea gigas</name>
    <dbReference type="NCBI Taxonomy" id="29159"/>
    <lineage>
        <taxon>Eukaryota</taxon>
        <taxon>Metazoa</taxon>
        <taxon>Spiralia</taxon>
        <taxon>Lophotrochozoa</taxon>
        <taxon>Mollusca</taxon>
        <taxon>Bivalvia</taxon>
        <taxon>Autobranchia</taxon>
        <taxon>Pteriomorphia</taxon>
        <taxon>Ostreida</taxon>
        <taxon>Ostreoidea</taxon>
        <taxon>Ostreidae</taxon>
        <taxon>Magallana</taxon>
    </lineage>
</organism>
<dbReference type="EnsemblMetazoa" id="G18777.3">
    <property type="protein sequence ID" value="G18777.3:cds"/>
    <property type="gene ID" value="G18777"/>
</dbReference>
<dbReference type="InterPro" id="IPR041204">
    <property type="entry name" value="RIG-I-like_C"/>
</dbReference>
<reference evidence="20" key="1">
    <citation type="submission" date="2022-08" db="UniProtKB">
        <authorList>
            <consortium name="EnsemblMetazoa"/>
        </authorList>
    </citation>
    <scope>IDENTIFICATION</scope>
    <source>
        <strain evidence="20">05x7-T-G4-1.051#20</strain>
    </source>
</reference>
<dbReference type="InterPro" id="IPR001650">
    <property type="entry name" value="Helicase_C-like"/>
</dbReference>
<evidence type="ECO:0000256" key="5">
    <source>
        <dbReference type="ARBA" id="ARBA00022588"/>
    </source>
</evidence>
<dbReference type="GO" id="GO:0016787">
    <property type="term" value="F:hydrolase activity"/>
    <property type="evidence" value="ECO:0007669"/>
    <property type="project" value="UniProtKB-KW"/>
</dbReference>
<evidence type="ECO:0000259" key="18">
    <source>
        <dbReference type="PROSITE" id="PS51194"/>
    </source>
</evidence>
<dbReference type="PANTHER" id="PTHR14074">
    <property type="entry name" value="HELICASE WITH DEATH DOMAIN-RELATED"/>
    <property type="match status" value="1"/>
</dbReference>
<dbReference type="Gene3D" id="2.170.150.30">
    <property type="entry name" value="RIG-I-like receptor, C-terminal regulatory domain"/>
    <property type="match status" value="1"/>
</dbReference>
<dbReference type="OMA" id="NINKIMA"/>
<dbReference type="InterPro" id="IPR011545">
    <property type="entry name" value="DEAD/DEAH_box_helicase_dom"/>
</dbReference>
<evidence type="ECO:0000256" key="8">
    <source>
        <dbReference type="ARBA" id="ARBA00022801"/>
    </source>
</evidence>
<keyword evidence="4" id="KW-0963">Cytoplasm</keyword>
<dbReference type="SMART" id="SM00490">
    <property type="entry name" value="HELICc"/>
    <property type="match status" value="1"/>
</dbReference>
<keyword evidence="12" id="KW-0391">Immunity</keyword>
<keyword evidence="6" id="KW-0479">Metal-binding</keyword>
<evidence type="ECO:0000256" key="6">
    <source>
        <dbReference type="ARBA" id="ARBA00022723"/>
    </source>
</evidence>
<evidence type="ECO:0000256" key="2">
    <source>
        <dbReference type="ARBA" id="ARBA00006866"/>
    </source>
</evidence>
<feature type="compositionally biased region" description="Basic and acidic residues" evidence="16">
    <location>
        <begin position="1"/>
        <end position="13"/>
    </location>
</feature>
<feature type="compositionally biased region" description="Acidic residues" evidence="16">
    <location>
        <begin position="55"/>
        <end position="66"/>
    </location>
</feature>
<evidence type="ECO:0000256" key="13">
    <source>
        <dbReference type="ARBA" id="ARBA00022884"/>
    </source>
</evidence>
<sequence length="794" mass="90428">MECRKDSKRKDSDADVDEMETDVNEGKNLKRKVEETVSESSIEELEENRLLNDDGNSDETDAEISSDMERMALSDSEDEPGDNKEKVKLRGLQLRNYQKELAENAIQGENTIVCSGTGTGKTRVAFAIIDDHIKKHPEGKVVVMAPTVPLVNQHYMVLRRLLPDLVEKTLKITGESERSEQLHMFVGVYQVFLLTPAILENAIHPEKDELILSKFSLMIFDECHHACKGHTYNKIMLKYHLMKSDGKTKLPQIVGLTATLGTNKANTPSKAKEHILQVMANLDVHLLSTVVKYKDDPQLNRDQIDIEKVKLLQDVKNDPVHKRIEDVMEEIEKILDEEKGHLDAEHKDEEEILKTLLRKPNAKRTLEASRNSPAYVQWCCHLQDKAIPILSRKPDNSERIRIGGEYLKKLSELLEVNDCLTGDIALEVLKKEVENIDVENVTNNERKLATLMITLQSDLQKMQPGSTAQTNSVKNVNVLLRTMEDNIILKDKPNGGQTQFIIFVKTIEVAKRLSEMLKIKAYTCESLIGTRAMSQTDQIITLDKFDEKKIQGIVATSVAEEGIDIPDCDLVILYNYIGNEISYKQAMGRARKLKAKILVLGKPTDYDRETINKARIKYMEQAVEMIRSENVEEKIRNIIEEMVAKQELKMLTASQAETKPEGAANHRLICKCGHFEIDCSVLRCIDNTNYAALDVKLWDKIEEKPLTKKANTKSDLVMQAEWNHQGCQKKLGTIFLYNGVRLLYLSQKSFSYDTKDEDRPLPVQQWKKLPFQIPSLTIKELLEHQKLLMANGKN</sequence>
<evidence type="ECO:0000256" key="14">
    <source>
        <dbReference type="ARBA" id="ARBA00023118"/>
    </source>
</evidence>
<dbReference type="Pfam" id="PF00271">
    <property type="entry name" value="Helicase_C"/>
    <property type="match status" value="1"/>
</dbReference>
<feature type="domain" description="Helicase ATP-binding" evidence="17">
    <location>
        <begin position="102"/>
        <end position="278"/>
    </location>
</feature>
<dbReference type="GO" id="GO:0045087">
    <property type="term" value="P:innate immune response"/>
    <property type="evidence" value="ECO:0007669"/>
    <property type="project" value="UniProtKB-KW"/>
</dbReference>
<evidence type="ECO:0000256" key="4">
    <source>
        <dbReference type="ARBA" id="ARBA00022490"/>
    </source>
</evidence>
<dbReference type="Pfam" id="PF11648">
    <property type="entry name" value="RIG-I_C-RD"/>
    <property type="match status" value="1"/>
</dbReference>
<keyword evidence="10" id="KW-0862">Zinc</keyword>
<evidence type="ECO:0000256" key="11">
    <source>
        <dbReference type="ARBA" id="ARBA00022840"/>
    </source>
</evidence>
<dbReference type="PANTHER" id="PTHR14074:SF16">
    <property type="entry name" value="ANTIVIRAL INNATE IMMUNE RESPONSE RECEPTOR RIG-I"/>
    <property type="match status" value="1"/>
</dbReference>
<dbReference type="Proteomes" id="UP000005408">
    <property type="component" value="Unassembled WGS sequence"/>
</dbReference>
<keyword evidence="21" id="KW-1185">Reference proteome</keyword>
<evidence type="ECO:0000256" key="3">
    <source>
        <dbReference type="ARBA" id="ARBA00012552"/>
    </source>
</evidence>
<dbReference type="InterPro" id="IPR014001">
    <property type="entry name" value="Helicase_ATP-bd"/>
</dbReference>
<evidence type="ECO:0000259" key="19">
    <source>
        <dbReference type="PROSITE" id="PS51789"/>
    </source>
</evidence>
<proteinExistence type="inferred from homology"/>
<dbReference type="Pfam" id="PF00270">
    <property type="entry name" value="DEAD"/>
    <property type="match status" value="1"/>
</dbReference>
<keyword evidence="7" id="KW-0547">Nucleotide-binding</keyword>
<name>A0A8W8JJ57_MAGGI</name>
<keyword evidence="14" id="KW-0051">Antiviral defense</keyword>
<evidence type="ECO:0000256" key="9">
    <source>
        <dbReference type="ARBA" id="ARBA00022806"/>
    </source>
</evidence>
<evidence type="ECO:0000256" key="12">
    <source>
        <dbReference type="ARBA" id="ARBA00022859"/>
    </source>
</evidence>
<feature type="compositionally biased region" description="Acidic residues" evidence="16">
    <location>
        <begin position="14"/>
        <end position="23"/>
    </location>
</feature>
<evidence type="ECO:0000256" key="15">
    <source>
        <dbReference type="ARBA" id="ARBA00049390"/>
    </source>
</evidence>
<dbReference type="PROSITE" id="PS51194">
    <property type="entry name" value="HELICASE_CTER"/>
    <property type="match status" value="1"/>
</dbReference>
<dbReference type="PROSITE" id="PS51192">
    <property type="entry name" value="HELICASE_ATP_BIND_1"/>
    <property type="match status" value="1"/>
</dbReference>
<evidence type="ECO:0000259" key="17">
    <source>
        <dbReference type="PROSITE" id="PS51192"/>
    </source>
</evidence>
<accession>A0A8W8JJ57</accession>
<dbReference type="InterPro" id="IPR027417">
    <property type="entry name" value="P-loop_NTPase"/>
</dbReference>
<dbReference type="GO" id="GO:0046872">
    <property type="term" value="F:metal ion binding"/>
    <property type="evidence" value="ECO:0007669"/>
    <property type="project" value="UniProtKB-KW"/>
</dbReference>
<dbReference type="InterPro" id="IPR038557">
    <property type="entry name" value="RLR_C_sf"/>
</dbReference>
<keyword evidence="8" id="KW-0378">Hydrolase</keyword>
<keyword evidence="5" id="KW-0399">Innate immunity</keyword>
<dbReference type="Gene3D" id="3.40.50.300">
    <property type="entry name" value="P-loop containing nucleotide triphosphate hydrolases"/>
    <property type="match status" value="2"/>
</dbReference>
<dbReference type="InterPro" id="IPR051363">
    <property type="entry name" value="RLR_Helicase"/>
</dbReference>
<dbReference type="EC" id="3.6.4.13" evidence="3"/>
<feature type="compositionally biased region" description="Basic and acidic residues" evidence="16">
    <location>
        <begin position="24"/>
        <end position="35"/>
    </location>
</feature>
<dbReference type="GO" id="GO:0005524">
    <property type="term" value="F:ATP binding"/>
    <property type="evidence" value="ECO:0007669"/>
    <property type="project" value="UniProtKB-KW"/>
</dbReference>
<dbReference type="GO" id="GO:0003723">
    <property type="term" value="F:RNA binding"/>
    <property type="evidence" value="ECO:0007669"/>
    <property type="project" value="UniProtKB-KW"/>
</dbReference>
<keyword evidence="9" id="KW-0347">Helicase</keyword>
<dbReference type="Gene3D" id="1.20.1320.30">
    <property type="match status" value="1"/>
</dbReference>
<dbReference type="SUPFAM" id="SSF52540">
    <property type="entry name" value="P-loop containing nucleoside triphosphate hydrolases"/>
    <property type="match status" value="1"/>
</dbReference>
<evidence type="ECO:0000256" key="1">
    <source>
        <dbReference type="ARBA" id="ARBA00004496"/>
    </source>
</evidence>
<dbReference type="InterPro" id="IPR021673">
    <property type="entry name" value="RLR_CTR"/>
</dbReference>
<feature type="region of interest" description="Disordered" evidence="16">
    <location>
        <begin position="1"/>
        <end position="85"/>
    </location>
</feature>
<dbReference type="AlphaFoldDB" id="A0A8W8JJ57"/>
<dbReference type="EnsemblMetazoa" id="G18777.4">
    <property type="protein sequence ID" value="G18777.4:cds"/>
    <property type="gene ID" value="G18777"/>
</dbReference>
<evidence type="ECO:0000256" key="7">
    <source>
        <dbReference type="ARBA" id="ARBA00022741"/>
    </source>
</evidence>
<dbReference type="SMART" id="SM00487">
    <property type="entry name" value="DEXDc"/>
    <property type="match status" value="1"/>
</dbReference>
<dbReference type="GO" id="GO:0051607">
    <property type="term" value="P:defense response to virus"/>
    <property type="evidence" value="ECO:0007669"/>
    <property type="project" value="UniProtKB-KW"/>
</dbReference>
<evidence type="ECO:0000256" key="16">
    <source>
        <dbReference type="SAM" id="MobiDB-lite"/>
    </source>
</evidence>
<dbReference type="OrthoDB" id="416741at2759"/>
<comment type="catalytic activity">
    <reaction evidence="15">
        <text>ATP + H2O = ADP + phosphate + H(+)</text>
        <dbReference type="Rhea" id="RHEA:13065"/>
        <dbReference type="ChEBI" id="CHEBI:15377"/>
        <dbReference type="ChEBI" id="CHEBI:15378"/>
        <dbReference type="ChEBI" id="CHEBI:30616"/>
        <dbReference type="ChEBI" id="CHEBI:43474"/>
        <dbReference type="ChEBI" id="CHEBI:456216"/>
        <dbReference type="EC" id="3.6.4.13"/>
    </reaction>
    <physiologicalReaction direction="left-to-right" evidence="15">
        <dbReference type="Rhea" id="RHEA:13066"/>
    </physiologicalReaction>
</comment>
<keyword evidence="11" id="KW-0067">ATP-binding</keyword>
<comment type="similarity">
    <text evidence="2">Belongs to the helicase family. RLR subfamily.</text>
</comment>
<dbReference type="Pfam" id="PF18119">
    <property type="entry name" value="RIG-I_C"/>
    <property type="match status" value="1"/>
</dbReference>
<feature type="domain" description="RLR CTR" evidence="19">
    <location>
        <begin position="655"/>
        <end position="783"/>
    </location>
</feature>
<keyword evidence="13" id="KW-0694">RNA-binding</keyword>
<evidence type="ECO:0000256" key="10">
    <source>
        <dbReference type="ARBA" id="ARBA00022833"/>
    </source>
</evidence>
<comment type="subcellular location">
    <subcellularLocation>
        <location evidence="1">Cytoplasm</location>
    </subcellularLocation>
</comment>
<dbReference type="GO" id="GO:0003724">
    <property type="term" value="F:RNA helicase activity"/>
    <property type="evidence" value="ECO:0007669"/>
    <property type="project" value="UniProtKB-EC"/>
</dbReference>
<evidence type="ECO:0000313" key="21">
    <source>
        <dbReference type="Proteomes" id="UP000005408"/>
    </source>
</evidence>
<feature type="domain" description="Helicase C-terminal" evidence="18">
    <location>
        <begin position="483"/>
        <end position="639"/>
    </location>
</feature>
<protein>
    <recommendedName>
        <fullName evidence="3">RNA helicase</fullName>
        <ecNumber evidence="3">3.6.4.13</ecNumber>
    </recommendedName>
</protein>
<dbReference type="PROSITE" id="PS51789">
    <property type="entry name" value="RLR_CTR"/>
    <property type="match status" value="1"/>
</dbReference>
<dbReference type="GO" id="GO:0005737">
    <property type="term" value="C:cytoplasm"/>
    <property type="evidence" value="ECO:0007669"/>
    <property type="project" value="UniProtKB-SubCell"/>
</dbReference>
<evidence type="ECO:0000313" key="20">
    <source>
        <dbReference type="EnsemblMetazoa" id="G18777.4:cds"/>
    </source>
</evidence>